<dbReference type="AlphaFoldDB" id="V6HKY2"/>
<dbReference type="Proteomes" id="UP000018719">
    <property type="component" value="Unassembled WGS sequence"/>
</dbReference>
<accession>V6HKY2</accession>
<comment type="caution">
    <text evidence="1">The sequence shown here is derived from an EMBL/GenBank/DDBJ whole genome shotgun (WGS) entry which is preliminary data.</text>
</comment>
<evidence type="ECO:0000313" key="2">
    <source>
        <dbReference type="Proteomes" id="UP000018719"/>
    </source>
</evidence>
<name>V6HKY2_9LEPT</name>
<dbReference type="EMBL" id="AHMM02000015">
    <property type="protein sequence ID" value="EQA37565.1"/>
    <property type="molecule type" value="Genomic_DNA"/>
</dbReference>
<reference evidence="1 2" key="1">
    <citation type="submission" date="2013-05" db="EMBL/GenBank/DDBJ databases">
        <authorList>
            <person name="Harkins D.M."/>
            <person name="Durkin A.S."/>
            <person name="Brinkac L.M."/>
            <person name="Haft D.H."/>
            <person name="Selengut J.D."/>
            <person name="Sanka R."/>
            <person name="DePew J."/>
            <person name="Purushe J."/>
            <person name="Hartskeerl R.A."/>
            <person name="Ahmed A."/>
            <person name="van der Linden H."/>
            <person name="Goris M.G.A."/>
            <person name="Vinetz J.M."/>
            <person name="Sutton G.G."/>
            <person name="Nierman W.C."/>
            <person name="Fouts D.E."/>
        </authorList>
    </citation>
    <scope>NUCLEOTIDE SEQUENCE [LARGE SCALE GENOMIC DNA]</scope>
    <source>
        <strain evidence="1 2">10</strain>
    </source>
</reference>
<sequence length="68" mass="7277">MRENPDPKFSASFYLAVDCNTRRLDLPGGQAAGRNGLKAVFAEGNFGTAFVGSLEASPLSLPELNSFR</sequence>
<organism evidence="1 2">
    <name type="scientific">Leptospira inadai serovar Lyme str. 10</name>
    <dbReference type="NCBI Taxonomy" id="1049790"/>
    <lineage>
        <taxon>Bacteria</taxon>
        <taxon>Pseudomonadati</taxon>
        <taxon>Spirochaetota</taxon>
        <taxon>Spirochaetia</taxon>
        <taxon>Leptospirales</taxon>
        <taxon>Leptospiraceae</taxon>
        <taxon>Leptospira</taxon>
    </lineage>
</organism>
<evidence type="ECO:0000313" key="1">
    <source>
        <dbReference type="EMBL" id="EQA37565.1"/>
    </source>
</evidence>
<gene>
    <name evidence="1" type="ORF">LEP1GSC047_3563</name>
</gene>
<protein>
    <submittedName>
        <fullName evidence="1">Uncharacterized protein</fullName>
    </submittedName>
</protein>
<dbReference type="STRING" id="1049790.LEP1GSC047_3563"/>
<proteinExistence type="predicted"/>